<dbReference type="Proteomes" id="UP000274515">
    <property type="component" value="Unassembled WGS sequence"/>
</dbReference>
<dbReference type="SUPFAM" id="SSF48498">
    <property type="entry name" value="Tetracyclin repressor-like, C-terminal domain"/>
    <property type="match status" value="1"/>
</dbReference>
<sequence length="198" mass="22136">MPRPRTPEGELTPAAKRILVTAGELFYEQGINAIGVEAVAEAAGVTKKTLYDRFGSKDQLIVAYLRDRDQRWRKWWQEHLEQHATTPSEKLLATFDALAEWMRHNHPRGCAFVNAHAELADTDHPARAVITEHKHWVRNHLASLAHEADAPEPERVADELTILLEGVTVVQSLSVIEQAADSAKRLAARALDLETTAD</sequence>
<evidence type="ECO:0000256" key="2">
    <source>
        <dbReference type="ARBA" id="ARBA00023125"/>
    </source>
</evidence>
<evidence type="ECO:0000313" key="7">
    <source>
        <dbReference type="Proteomes" id="UP000274515"/>
    </source>
</evidence>
<gene>
    <name evidence="6" type="ORF">EIL87_23385</name>
</gene>
<organism evidence="6 7">
    <name type="scientific">Saccharopolyspora rhizosphaerae</name>
    <dbReference type="NCBI Taxonomy" id="2492662"/>
    <lineage>
        <taxon>Bacteria</taxon>
        <taxon>Bacillati</taxon>
        <taxon>Actinomycetota</taxon>
        <taxon>Actinomycetes</taxon>
        <taxon>Pseudonocardiales</taxon>
        <taxon>Pseudonocardiaceae</taxon>
        <taxon>Saccharopolyspora</taxon>
    </lineage>
</organism>
<dbReference type="AlphaFoldDB" id="A0A426JHX7"/>
<dbReference type="InterPro" id="IPR036271">
    <property type="entry name" value="Tet_transcr_reg_TetR-rel_C_sf"/>
</dbReference>
<evidence type="ECO:0000259" key="5">
    <source>
        <dbReference type="PROSITE" id="PS50977"/>
    </source>
</evidence>
<keyword evidence="2 4" id="KW-0238">DNA-binding</keyword>
<name>A0A426JHX7_9PSEU</name>
<dbReference type="EMBL" id="RSAA01000035">
    <property type="protein sequence ID" value="RRO12650.1"/>
    <property type="molecule type" value="Genomic_DNA"/>
</dbReference>
<keyword evidence="7" id="KW-1185">Reference proteome</keyword>
<feature type="domain" description="HTH tetR-type" evidence="5">
    <location>
        <begin position="12"/>
        <end position="72"/>
    </location>
</feature>
<dbReference type="Gene3D" id="1.10.357.10">
    <property type="entry name" value="Tetracycline Repressor, domain 2"/>
    <property type="match status" value="1"/>
</dbReference>
<evidence type="ECO:0000313" key="6">
    <source>
        <dbReference type="EMBL" id="RRO12650.1"/>
    </source>
</evidence>
<dbReference type="SUPFAM" id="SSF46689">
    <property type="entry name" value="Homeodomain-like"/>
    <property type="match status" value="1"/>
</dbReference>
<dbReference type="Pfam" id="PF00440">
    <property type="entry name" value="TetR_N"/>
    <property type="match status" value="1"/>
</dbReference>
<dbReference type="RefSeq" id="WP_125092746.1">
    <property type="nucleotide sequence ID" value="NZ_RSAA01000035.1"/>
</dbReference>
<dbReference type="GO" id="GO:0003677">
    <property type="term" value="F:DNA binding"/>
    <property type="evidence" value="ECO:0007669"/>
    <property type="project" value="UniProtKB-UniRule"/>
</dbReference>
<dbReference type="InterPro" id="IPR001647">
    <property type="entry name" value="HTH_TetR"/>
</dbReference>
<dbReference type="PROSITE" id="PS50977">
    <property type="entry name" value="HTH_TETR_2"/>
    <property type="match status" value="1"/>
</dbReference>
<keyword evidence="3" id="KW-0804">Transcription</keyword>
<evidence type="ECO:0000256" key="4">
    <source>
        <dbReference type="PROSITE-ProRule" id="PRU00335"/>
    </source>
</evidence>
<feature type="DNA-binding region" description="H-T-H motif" evidence="4">
    <location>
        <begin position="35"/>
        <end position="54"/>
    </location>
</feature>
<proteinExistence type="predicted"/>
<protein>
    <submittedName>
        <fullName evidence="6">TetR/AcrR family transcriptional regulator</fullName>
    </submittedName>
</protein>
<dbReference type="PANTHER" id="PTHR47506">
    <property type="entry name" value="TRANSCRIPTIONAL REGULATORY PROTEIN"/>
    <property type="match status" value="1"/>
</dbReference>
<evidence type="ECO:0000256" key="3">
    <source>
        <dbReference type="ARBA" id="ARBA00023163"/>
    </source>
</evidence>
<dbReference type="InterPro" id="IPR009057">
    <property type="entry name" value="Homeodomain-like_sf"/>
</dbReference>
<dbReference type="PANTHER" id="PTHR47506:SF1">
    <property type="entry name" value="HTH-TYPE TRANSCRIPTIONAL REGULATOR YJDC"/>
    <property type="match status" value="1"/>
</dbReference>
<comment type="caution">
    <text evidence="6">The sequence shown here is derived from an EMBL/GenBank/DDBJ whole genome shotgun (WGS) entry which is preliminary data.</text>
</comment>
<dbReference type="PRINTS" id="PR00455">
    <property type="entry name" value="HTHTETR"/>
</dbReference>
<dbReference type="OrthoDB" id="4214267at2"/>
<accession>A0A426JHX7</accession>
<reference evidence="6 7" key="1">
    <citation type="submission" date="2018-11" db="EMBL/GenBank/DDBJ databases">
        <title>Saccharopolyspora rhizosphaerae sp. nov., an actinomycete isolated from rhizosphere soil in Thailand.</title>
        <authorList>
            <person name="Intra B."/>
            <person name="Euanorasetr J."/>
            <person name="Take A."/>
            <person name="Inahashi Y."/>
            <person name="Mori M."/>
            <person name="Panbangred W."/>
            <person name="Matsumoto A."/>
        </authorList>
    </citation>
    <scope>NUCLEOTIDE SEQUENCE [LARGE SCALE GENOMIC DNA]</scope>
    <source>
        <strain evidence="6 7">H219</strain>
    </source>
</reference>
<dbReference type="Pfam" id="PF16925">
    <property type="entry name" value="TetR_C_13"/>
    <property type="match status" value="1"/>
</dbReference>
<keyword evidence="1" id="KW-0805">Transcription regulation</keyword>
<evidence type="ECO:0000256" key="1">
    <source>
        <dbReference type="ARBA" id="ARBA00023015"/>
    </source>
</evidence>
<dbReference type="InterPro" id="IPR011075">
    <property type="entry name" value="TetR_C"/>
</dbReference>